<comment type="similarity">
    <text evidence="3">Belongs to the peptidase S51 family.</text>
</comment>
<evidence type="ECO:0000256" key="5">
    <source>
        <dbReference type="ARBA" id="ARBA00015719"/>
    </source>
</evidence>
<dbReference type="RefSeq" id="WP_099877492.1">
    <property type="nucleotide sequence ID" value="NZ_CP024608.1"/>
</dbReference>
<evidence type="ECO:0000256" key="2">
    <source>
        <dbReference type="ARBA" id="ARBA00002039"/>
    </source>
</evidence>
<evidence type="ECO:0000256" key="9">
    <source>
        <dbReference type="PIRSR" id="PIRSR032067-1"/>
    </source>
</evidence>
<dbReference type="PIRSF" id="PIRSF032067">
    <property type="entry name" value="Cyanophycinase"/>
    <property type="match status" value="1"/>
</dbReference>
<dbReference type="PANTHER" id="PTHR36175:SF1">
    <property type="entry name" value="CYANOPHYCINASE"/>
    <property type="match status" value="1"/>
</dbReference>
<sequence>MSETAHADPRRGSLLIIGGSEDREDDMQILERFIALCGGPDKRIAVLTAASRVPERMWAIYDAAFGGMNVTSRKPVHIASRAEANDAAMAAEVAQADGIFITGGDQKRLLALIGGTGLDEALHAALARGACIAGTSAGASAMSAHMLADGKADLHPEKGTVSLGAGIGFVQRVVIDQHFSQRQRLARLLTVVAQNPFLLGVGIDEDTALLIEAGGGIEILGAGAVTVIDGRHMVSNVADIRNRSVPEMVDVRLHLLPSGSRYGAAGDTATPAALSDFLKIVTNIA</sequence>
<evidence type="ECO:0000256" key="8">
    <source>
        <dbReference type="ARBA" id="ARBA00022825"/>
    </source>
</evidence>
<dbReference type="GO" id="GO:0008236">
    <property type="term" value="F:serine-type peptidase activity"/>
    <property type="evidence" value="ECO:0007669"/>
    <property type="project" value="UniProtKB-KW"/>
</dbReference>
<reference evidence="10" key="1">
    <citation type="submission" date="2017-10" db="EMBL/GenBank/DDBJ databases">
        <title>Massilia psychrophilum sp. nov., a novel purple-pigmented bacterium isolated from Tianshan glacier, Xinjiang Municipality, China.</title>
        <authorList>
            <person name="Wang H."/>
        </authorList>
    </citation>
    <scope>NUCLEOTIDE SEQUENCE [LARGE SCALE GENOMIC DNA]</scope>
    <source>
        <strain evidence="10">B2</strain>
    </source>
</reference>
<feature type="active site" description="Charge relay system" evidence="9">
    <location>
        <position position="136"/>
    </location>
</feature>
<dbReference type="GO" id="GO:0006508">
    <property type="term" value="P:proteolysis"/>
    <property type="evidence" value="ECO:0007669"/>
    <property type="project" value="UniProtKB-KW"/>
</dbReference>
<dbReference type="GO" id="GO:0008241">
    <property type="term" value="F:peptidyl-dipeptidase activity"/>
    <property type="evidence" value="ECO:0007669"/>
    <property type="project" value="UniProtKB-EC"/>
</dbReference>
<dbReference type="Pfam" id="PF03575">
    <property type="entry name" value="Peptidase_S51"/>
    <property type="match status" value="1"/>
</dbReference>
<protein>
    <recommendedName>
        <fullName evidence="5">Cyanophycinase</fullName>
        <ecNumber evidence="4">3.4.15.6</ecNumber>
    </recommendedName>
</protein>
<feature type="active site" description="Charge relay system" evidence="9">
    <location>
        <position position="178"/>
    </location>
</feature>
<evidence type="ECO:0000256" key="1">
    <source>
        <dbReference type="ARBA" id="ARBA00001092"/>
    </source>
</evidence>
<evidence type="ECO:0000256" key="3">
    <source>
        <dbReference type="ARBA" id="ARBA00006534"/>
    </source>
</evidence>
<evidence type="ECO:0000256" key="4">
    <source>
        <dbReference type="ARBA" id="ARBA00013115"/>
    </source>
</evidence>
<name>A0A2D2DNE8_9BURK</name>
<keyword evidence="8" id="KW-0720">Serine protease</keyword>
<dbReference type="InterPro" id="IPR011811">
    <property type="entry name" value="Peptidase_S51_cyanophycinase"/>
</dbReference>
<dbReference type="KEGG" id="mass:CR152_19695"/>
<dbReference type="CDD" id="cd03145">
    <property type="entry name" value="GAT1_cyanophycinase"/>
    <property type="match status" value="1"/>
</dbReference>
<dbReference type="AlphaFoldDB" id="A0A2D2DNE8"/>
<dbReference type="Gene3D" id="3.40.50.880">
    <property type="match status" value="1"/>
</dbReference>
<organism evidence="10 11">
    <name type="scientific">Massilia violaceinigra</name>
    <dbReference type="NCBI Taxonomy" id="2045208"/>
    <lineage>
        <taxon>Bacteria</taxon>
        <taxon>Pseudomonadati</taxon>
        <taxon>Pseudomonadota</taxon>
        <taxon>Betaproteobacteria</taxon>
        <taxon>Burkholderiales</taxon>
        <taxon>Oxalobacteraceae</taxon>
        <taxon>Telluria group</taxon>
        <taxon>Massilia</taxon>
    </lineage>
</organism>
<proteinExistence type="inferred from homology"/>
<dbReference type="PANTHER" id="PTHR36175">
    <property type="entry name" value="CYANOPHYCINASE"/>
    <property type="match status" value="1"/>
</dbReference>
<dbReference type="InterPro" id="IPR005320">
    <property type="entry name" value="Peptidase_S51"/>
</dbReference>
<keyword evidence="7" id="KW-0378">Hydrolase</keyword>
<dbReference type="EC" id="3.4.15.6" evidence="4"/>
<comment type="function">
    <text evidence="2">Exopeptidase that catalyzes the hydrolytic cleavage of multi-L-arginyl-poly-L-aspartic acid (cyanophycin; a water-insoluble reserve polymer) into aspartate-arginine dipeptides.</text>
</comment>
<evidence type="ECO:0000256" key="7">
    <source>
        <dbReference type="ARBA" id="ARBA00022801"/>
    </source>
</evidence>
<feature type="active site" description="Charge relay system" evidence="9">
    <location>
        <position position="205"/>
    </location>
</feature>
<evidence type="ECO:0000313" key="10">
    <source>
        <dbReference type="EMBL" id="ATQ76497.1"/>
    </source>
</evidence>
<accession>A0A2D2DNE8</accession>
<dbReference type="EMBL" id="CP024608">
    <property type="protein sequence ID" value="ATQ76497.1"/>
    <property type="molecule type" value="Genomic_DNA"/>
</dbReference>
<evidence type="ECO:0000256" key="6">
    <source>
        <dbReference type="ARBA" id="ARBA00022670"/>
    </source>
</evidence>
<dbReference type="InterPro" id="IPR029062">
    <property type="entry name" value="Class_I_gatase-like"/>
</dbReference>
<evidence type="ECO:0000313" key="11">
    <source>
        <dbReference type="Proteomes" id="UP000229897"/>
    </source>
</evidence>
<comment type="catalytic activity">
    <reaction evidence="1">
        <text>[L-4-(L-arginin-2-N-yl)aspartate](n) + H2O = [L-4-(L-arginin-2-N-yl)aspartate](n-1) + L-4-(L-arginin-2-N-yl)aspartate</text>
        <dbReference type="Rhea" id="RHEA:12845"/>
        <dbReference type="Rhea" id="RHEA-COMP:13728"/>
        <dbReference type="Rhea" id="RHEA-COMP:13734"/>
        <dbReference type="ChEBI" id="CHEBI:15377"/>
        <dbReference type="ChEBI" id="CHEBI:137986"/>
        <dbReference type="ChEBI" id="CHEBI:137991"/>
        <dbReference type="EC" id="3.4.15.6"/>
    </reaction>
</comment>
<dbReference type="Proteomes" id="UP000229897">
    <property type="component" value="Chromosome"/>
</dbReference>
<dbReference type="SUPFAM" id="SSF52317">
    <property type="entry name" value="Class I glutamine amidotransferase-like"/>
    <property type="match status" value="1"/>
</dbReference>
<keyword evidence="11" id="KW-1185">Reference proteome</keyword>
<gene>
    <name evidence="10" type="ORF">CR152_19695</name>
</gene>
<dbReference type="NCBIfam" id="TIGR02069">
    <property type="entry name" value="cyanophycinase"/>
    <property type="match status" value="1"/>
</dbReference>
<dbReference type="OrthoDB" id="9799980at2"/>
<keyword evidence="6" id="KW-0645">Protease</keyword>